<feature type="non-terminal residue" evidence="4">
    <location>
        <position position="127"/>
    </location>
</feature>
<feature type="repeat" description="ANK" evidence="3">
    <location>
        <begin position="106"/>
        <end position="127"/>
    </location>
</feature>
<keyword evidence="1" id="KW-0677">Repeat</keyword>
<dbReference type="PANTHER" id="PTHR24198:SF194">
    <property type="entry name" value="INVERSIN-A"/>
    <property type="match status" value="1"/>
</dbReference>
<dbReference type="Pfam" id="PF12796">
    <property type="entry name" value="Ank_2"/>
    <property type="match status" value="1"/>
</dbReference>
<evidence type="ECO:0000256" key="3">
    <source>
        <dbReference type="PROSITE-ProRule" id="PRU00023"/>
    </source>
</evidence>
<keyword evidence="2 3" id="KW-0040">ANK repeat</keyword>
<dbReference type="Proteomes" id="UP001172102">
    <property type="component" value="Unassembled WGS sequence"/>
</dbReference>
<accession>A0AA40DVT4</accession>
<dbReference type="PROSITE" id="PS50297">
    <property type="entry name" value="ANK_REP_REGION"/>
    <property type="match status" value="2"/>
</dbReference>
<proteinExistence type="predicted"/>
<dbReference type="SUPFAM" id="SSF48403">
    <property type="entry name" value="Ankyrin repeat"/>
    <property type="match status" value="1"/>
</dbReference>
<dbReference type="PANTHER" id="PTHR24198">
    <property type="entry name" value="ANKYRIN REPEAT AND PROTEIN KINASE DOMAIN-CONTAINING PROTEIN"/>
    <property type="match status" value="1"/>
</dbReference>
<evidence type="ECO:0000313" key="4">
    <source>
        <dbReference type="EMBL" id="KAK0715342.1"/>
    </source>
</evidence>
<dbReference type="AlphaFoldDB" id="A0AA40DVT4"/>
<organism evidence="4 5">
    <name type="scientific">Lasiosphaeris hirsuta</name>
    <dbReference type="NCBI Taxonomy" id="260670"/>
    <lineage>
        <taxon>Eukaryota</taxon>
        <taxon>Fungi</taxon>
        <taxon>Dikarya</taxon>
        <taxon>Ascomycota</taxon>
        <taxon>Pezizomycotina</taxon>
        <taxon>Sordariomycetes</taxon>
        <taxon>Sordariomycetidae</taxon>
        <taxon>Sordariales</taxon>
        <taxon>Lasiosphaeriaceae</taxon>
        <taxon>Lasiosphaeris</taxon>
    </lineage>
</organism>
<dbReference type="EMBL" id="JAUKUA010000004">
    <property type="protein sequence ID" value="KAK0715342.1"/>
    <property type="molecule type" value="Genomic_DNA"/>
</dbReference>
<evidence type="ECO:0000256" key="1">
    <source>
        <dbReference type="ARBA" id="ARBA00022737"/>
    </source>
</evidence>
<reference evidence="4" key="1">
    <citation type="submission" date="2023-06" db="EMBL/GenBank/DDBJ databases">
        <title>Genome-scale phylogeny and comparative genomics of the fungal order Sordariales.</title>
        <authorList>
            <consortium name="Lawrence Berkeley National Laboratory"/>
            <person name="Hensen N."/>
            <person name="Bonometti L."/>
            <person name="Westerberg I."/>
            <person name="Brannstrom I.O."/>
            <person name="Guillou S."/>
            <person name="Cros-Aarteil S."/>
            <person name="Calhoun S."/>
            <person name="Haridas S."/>
            <person name="Kuo A."/>
            <person name="Mondo S."/>
            <person name="Pangilinan J."/>
            <person name="Riley R."/>
            <person name="Labutti K."/>
            <person name="Andreopoulos B."/>
            <person name="Lipzen A."/>
            <person name="Chen C."/>
            <person name="Yanf M."/>
            <person name="Daum C."/>
            <person name="Ng V."/>
            <person name="Clum A."/>
            <person name="Steindorff A."/>
            <person name="Ohm R."/>
            <person name="Martin F."/>
            <person name="Silar P."/>
            <person name="Natvig D."/>
            <person name="Lalanne C."/>
            <person name="Gautier V."/>
            <person name="Ament-Velasquez S.L."/>
            <person name="Kruys A."/>
            <person name="Hutchinson M.I."/>
            <person name="Powell A.J."/>
            <person name="Barry K."/>
            <person name="Miller A.N."/>
            <person name="Grigoriev I.V."/>
            <person name="Debuchy R."/>
            <person name="Gladieux P."/>
            <person name="Thoren M.H."/>
            <person name="Johannesson H."/>
        </authorList>
    </citation>
    <scope>NUCLEOTIDE SEQUENCE</scope>
    <source>
        <strain evidence="4">SMH4607-1</strain>
    </source>
</reference>
<dbReference type="SMART" id="SM00248">
    <property type="entry name" value="ANK"/>
    <property type="match status" value="2"/>
</dbReference>
<keyword evidence="5" id="KW-1185">Reference proteome</keyword>
<evidence type="ECO:0000256" key="2">
    <source>
        <dbReference type="ARBA" id="ARBA00023043"/>
    </source>
</evidence>
<gene>
    <name evidence="4" type="ORF">B0H67DRAFT_490314</name>
</gene>
<feature type="repeat" description="ANK" evidence="3">
    <location>
        <begin position="73"/>
        <end position="105"/>
    </location>
</feature>
<dbReference type="Gene3D" id="1.25.40.20">
    <property type="entry name" value="Ankyrin repeat-containing domain"/>
    <property type="match status" value="1"/>
</dbReference>
<dbReference type="InterPro" id="IPR036770">
    <property type="entry name" value="Ankyrin_rpt-contain_sf"/>
</dbReference>
<name>A0AA40DVT4_9PEZI</name>
<dbReference type="InterPro" id="IPR002110">
    <property type="entry name" value="Ankyrin_rpt"/>
</dbReference>
<comment type="caution">
    <text evidence="4">The sequence shown here is derived from an EMBL/GenBank/DDBJ whole genome shotgun (WGS) entry which is preliminary data.</text>
</comment>
<dbReference type="PROSITE" id="PS50088">
    <property type="entry name" value="ANK_REPEAT"/>
    <property type="match status" value="2"/>
</dbReference>
<protein>
    <submittedName>
        <fullName evidence="4">Ankyrin repeat-containing domain protein</fullName>
    </submittedName>
</protein>
<sequence>MLKDKRGMTPGHLAAELGFQKALEYFIQLPQREFGRTRGGASLLHVISLWFGGLLVHNFVVTKKALVNVVDKQRRTPLHYACMANNLSAAEHLLRLGAMVNLRDENGRTPLHEAIRGNATDTALLLL</sequence>
<evidence type="ECO:0000313" key="5">
    <source>
        <dbReference type="Proteomes" id="UP001172102"/>
    </source>
</evidence>